<dbReference type="PROSITE" id="PS00292">
    <property type="entry name" value="CYCLINS"/>
    <property type="match status" value="1"/>
</dbReference>
<dbReference type="GO" id="GO:0000278">
    <property type="term" value="P:mitotic cell cycle"/>
    <property type="evidence" value="ECO:0007669"/>
    <property type="project" value="UniProtKB-ARBA"/>
</dbReference>
<keyword evidence="1" id="KW-0132">Cell division</keyword>
<dbReference type="Pfam" id="PF02984">
    <property type="entry name" value="Cyclin_C"/>
    <property type="match status" value="1"/>
</dbReference>
<feature type="non-terminal residue" evidence="8">
    <location>
        <position position="1"/>
    </location>
</feature>
<dbReference type="SMART" id="SM01332">
    <property type="entry name" value="Cyclin_C"/>
    <property type="match status" value="1"/>
</dbReference>
<evidence type="ECO:0000313" key="8">
    <source>
        <dbReference type="EMBL" id="JAP72977.1"/>
    </source>
</evidence>
<keyword evidence="3" id="KW-0131">Cell cycle</keyword>
<dbReference type="FunFam" id="1.10.472.10:FF:000003">
    <property type="entry name" value="G1/S-specific cyclin-D2"/>
    <property type="match status" value="1"/>
</dbReference>
<keyword evidence="2 4" id="KW-0195">Cyclin</keyword>
<name>A0A131Y267_IXORI</name>
<evidence type="ECO:0000256" key="4">
    <source>
        <dbReference type="RuleBase" id="RU000383"/>
    </source>
</evidence>
<organism evidence="8">
    <name type="scientific">Ixodes ricinus</name>
    <name type="common">Common tick</name>
    <name type="synonym">Acarus ricinus</name>
    <dbReference type="NCBI Taxonomy" id="34613"/>
    <lineage>
        <taxon>Eukaryota</taxon>
        <taxon>Metazoa</taxon>
        <taxon>Ecdysozoa</taxon>
        <taxon>Arthropoda</taxon>
        <taxon>Chelicerata</taxon>
        <taxon>Arachnida</taxon>
        <taxon>Acari</taxon>
        <taxon>Parasitiformes</taxon>
        <taxon>Ixodida</taxon>
        <taxon>Ixodoidea</taxon>
        <taxon>Ixodidae</taxon>
        <taxon>Ixodinae</taxon>
        <taxon>Ixodes</taxon>
    </lineage>
</organism>
<evidence type="ECO:0000259" key="7">
    <source>
        <dbReference type="SMART" id="SM01332"/>
    </source>
</evidence>
<evidence type="ECO:0000256" key="3">
    <source>
        <dbReference type="ARBA" id="ARBA00023306"/>
    </source>
</evidence>
<dbReference type="EMBL" id="GEFM01002819">
    <property type="protein sequence ID" value="JAP72977.1"/>
    <property type="molecule type" value="mRNA"/>
</dbReference>
<dbReference type="InterPro" id="IPR013763">
    <property type="entry name" value="Cyclin-like_dom"/>
</dbReference>
<evidence type="ECO:0000259" key="6">
    <source>
        <dbReference type="SMART" id="SM00385"/>
    </source>
</evidence>
<accession>A0A131Y267</accession>
<protein>
    <submittedName>
        <fullName evidence="8">Putative g1/s-specific cyclin d</fullName>
    </submittedName>
</protein>
<reference evidence="8" key="1">
    <citation type="submission" date="2016-02" db="EMBL/GenBank/DDBJ databases">
        <title>RNAseq analyses of the midgut from blood- or serum-fed Ixodes ricinus ticks.</title>
        <authorList>
            <person name="Perner J."/>
            <person name="Provaznik J."/>
            <person name="Schrenkova J."/>
            <person name="Urbanova V."/>
            <person name="Ribeiro J.M."/>
            <person name="Kopacek P."/>
        </authorList>
    </citation>
    <scope>NUCLEOTIDE SEQUENCE</scope>
    <source>
        <tissue evidence="8">Gut</tissue>
    </source>
</reference>
<dbReference type="Pfam" id="PF00134">
    <property type="entry name" value="Cyclin_N"/>
    <property type="match status" value="1"/>
</dbReference>
<dbReference type="SUPFAM" id="SSF47954">
    <property type="entry name" value="Cyclin-like"/>
    <property type="match status" value="2"/>
</dbReference>
<dbReference type="CDD" id="cd20516">
    <property type="entry name" value="CYCLIN_CCND_rpt2"/>
    <property type="match status" value="1"/>
</dbReference>
<dbReference type="AlphaFoldDB" id="A0A131Y267"/>
<dbReference type="Gene3D" id="1.10.472.10">
    <property type="entry name" value="Cyclin-like"/>
    <property type="match status" value="2"/>
</dbReference>
<feature type="region of interest" description="Disordered" evidence="5">
    <location>
        <begin position="279"/>
        <end position="321"/>
    </location>
</feature>
<dbReference type="GO" id="GO:0051301">
    <property type="term" value="P:cell division"/>
    <property type="evidence" value="ECO:0007669"/>
    <property type="project" value="UniProtKB-KW"/>
</dbReference>
<dbReference type="InterPro" id="IPR006671">
    <property type="entry name" value="Cyclin_N"/>
</dbReference>
<feature type="domain" description="Cyclin-like" evidence="6">
    <location>
        <begin position="75"/>
        <end position="159"/>
    </location>
</feature>
<proteinExistence type="evidence at transcript level"/>
<dbReference type="InterPro" id="IPR048258">
    <property type="entry name" value="Cyclins_cyclin-box"/>
</dbReference>
<evidence type="ECO:0000256" key="1">
    <source>
        <dbReference type="ARBA" id="ARBA00022618"/>
    </source>
</evidence>
<dbReference type="SMART" id="SM00385">
    <property type="entry name" value="CYCLIN"/>
    <property type="match status" value="1"/>
</dbReference>
<evidence type="ECO:0000256" key="2">
    <source>
        <dbReference type="ARBA" id="ARBA00023127"/>
    </source>
</evidence>
<dbReference type="PANTHER" id="PTHR10177">
    <property type="entry name" value="CYCLINS"/>
    <property type="match status" value="1"/>
</dbReference>
<comment type="similarity">
    <text evidence="4">Belongs to the cyclin family.</text>
</comment>
<feature type="domain" description="Cyclin C-terminal" evidence="7">
    <location>
        <begin position="168"/>
        <end position="308"/>
    </location>
</feature>
<dbReference type="InterPro" id="IPR036915">
    <property type="entry name" value="Cyclin-like_sf"/>
</dbReference>
<sequence>ASNMAELLCLEQDVDFQDRPEGEGPMRSYRDPTIFDDASVLENLLRSEERYAINPRYFTCVQTEIAVNMRRTVGQWMLEVCEEEQCRAEVYPLAMNCLDRFLSVQSVRKSQLQLTGAACMLLASKFRQTKPLTLERLCMYTAYSVNKDDLRDWELLVVSKLRWDLSGVIANDFLDQLIHRIELPGESRSQRELIRSHSQTFITLCATEFEFSLSPASMVAAASISTAVAGLVRLSWSQKRELLQRLHEITSIEVDCLQDCQHRIEQMLARNCPEIARSSSSVNTSAAPPASGDYSTKVANEAAGLETETPDTPTDVQDVLF</sequence>
<evidence type="ECO:0000256" key="5">
    <source>
        <dbReference type="SAM" id="MobiDB-lite"/>
    </source>
</evidence>
<dbReference type="InterPro" id="IPR039361">
    <property type="entry name" value="Cyclin"/>
</dbReference>
<dbReference type="InterPro" id="IPR004367">
    <property type="entry name" value="Cyclin_C-dom"/>
</dbReference>